<keyword evidence="1" id="KW-0472">Membrane</keyword>
<evidence type="ECO:0000313" key="4">
    <source>
        <dbReference type="EMBL" id="OHY97083.1"/>
    </source>
</evidence>
<dbReference type="AlphaFoldDB" id="A0A1S2DAM4"/>
<dbReference type="Pfam" id="PF10881">
    <property type="entry name" value="DUF2726"/>
    <property type="match status" value="1"/>
</dbReference>
<dbReference type="Proteomes" id="UP000179934">
    <property type="component" value="Unassembled WGS sequence"/>
</dbReference>
<dbReference type="SUPFAM" id="SSF57783">
    <property type="entry name" value="Zinc beta-ribbon"/>
    <property type="match status" value="1"/>
</dbReference>
<dbReference type="GO" id="GO:0005694">
    <property type="term" value="C:chromosome"/>
    <property type="evidence" value="ECO:0007669"/>
    <property type="project" value="InterPro"/>
</dbReference>
<evidence type="ECO:0000256" key="1">
    <source>
        <dbReference type="SAM" id="Phobius"/>
    </source>
</evidence>
<dbReference type="InterPro" id="IPR013498">
    <property type="entry name" value="Topo_IA_Znf"/>
</dbReference>
<keyword evidence="1" id="KW-1133">Transmembrane helix</keyword>
<proteinExistence type="predicted"/>
<dbReference type="GO" id="GO:0003916">
    <property type="term" value="F:DNA topoisomerase activity"/>
    <property type="evidence" value="ECO:0007669"/>
    <property type="project" value="InterPro"/>
</dbReference>
<dbReference type="OrthoDB" id="5782056at2"/>
<dbReference type="GeneID" id="58923136"/>
<dbReference type="Gene3D" id="3.30.65.10">
    <property type="entry name" value="Bacterial Topoisomerase I, domain 1"/>
    <property type="match status" value="1"/>
</dbReference>
<protein>
    <submittedName>
        <fullName evidence="4">Topoisomerase</fullName>
    </submittedName>
</protein>
<organism evidence="4 5">
    <name type="scientific">Aeromonas sobria</name>
    <dbReference type="NCBI Taxonomy" id="646"/>
    <lineage>
        <taxon>Bacteria</taxon>
        <taxon>Pseudomonadati</taxon>
        <taxon>Pseudomonadota</taxon>
        <taxon>Gammaproteobacteria</taxon>
        <taxon>Aeromonadales</taxon>
        <taxon>Aeromonadaceae</taxon>
        <taxon>Aeromonas</taxon>
    </lineage>
</organism>
<name>A0A1S2DAM4_AERSO</name>
<dbReference type="EMBL" id="MKFU01000001">
    <property type="protein sequence ID" value="OHY97083.1"/>
    <property type="molecule type" value="Genomic_DNA"/>
</dbReference>
<sequence>MNTFVVSGLLLFALLVMAIFWLRFRPKKRLPYDLRETLLSPEEHAFLRVLEMAVGDKVRVFAKVQVAEVLTPEVGLGKSKWQQHLGKISGKHFDYLLCHPADLSFICAIELGDSTHRHQKRKVRDSVLQTACDSAGLPLLQIAENGHGLEQELRELILPLLIKRSEPVVDAPIPGQRREPTFNPLLLDGVDVGTGSHGRAAPESIATAGAQLPAGSSRHSKWTAELPAMEGDLAESLFIDTEDDEEQEVHHCPRCDAPLLEREAKKGPHAGQLFLACSRFPDCRYAAPHHRHPH</sequence>
<keyword evidence="1" id="KW-0812">Transmembrane</keyword>
<reference evidence="4 5" key="1">
    <citation type="submission" date="2016-09" db="EMBL/GenBank/DDBJ databases">
        <title>Draft Genome Sequence of Aeromonas sobria Strain 08005, Isolated from Sick Rana catesbeiana.</title>
        <authorList>
            <person name="Yang Q."/>
        </authorList>
    </citation>
    <scope>NUCLEOTIDE SEQUENCE [LARGE SCALE GENOMIC DNA]</scope>
    <source>
        <strain evidence="4 5">08005</strain>
    </source>
</reference>
<feature type="transmembrane region" description="Helical" evidence="1">
    <location>
        <begin position="6"/>
        <end position="24"/>
    </location>
</feature>
<gene>
    <name evidence="4" type="ORF">BJD16_02165</name>
</gene>
<accession>A0A1S2DAM4</accession>
<feature type="domain" description="DNA topoisomerase type IA zn finger" evidence="2">
    <location>
        <begin position="250"/>
        <end position="290"/>
    </location>
</feature>
<dbReference type="Pfam" id="PF01396">
    <property type="entry name" value="Zn_ribbon_Top1"/>
    <property type="match status" value="1"/>
</dbReference>
<comment type="caution">
    <text evidence="4">The sequence shown here is derived from an EMBL/GenBank/DDBJ whole genome shotgun (WGS) entry which is preliminary data.</text>
</comment>
<evidence type="ECO:0000313" key="5">
    <source>
        <dbReference type="Proteomes" id="UP000179934"/>
    </source>
</evidence>
<keyword evidence="4" id="KW-0413">Isomerase</keyword>
<dbReference type="GO" id="GO:0006265">
    <property type="term" value="P:DNA topological change"/>
    <property type="evidence" value="ECO:0007669"/>
    <property type="project" value="InterPro"/>
</dbReference>
<evidence type="ECO:0000259" key="3">
    <source>
        <dbReference type="Pfam" id="PF10881"/>
    </source>
</evidence>
<feature type="domain" description="DUF2726" evidence="3">
    <location>
        <begin position="36"/>
        <end position="157"/>
    </location>
</feature>
<evidence type="ECO:0000259" key="2">
    <source>
        <dbReference type="Pfam" id="PF01396"/>
    </source>
</evidence>
<dbReference type="InterPro" id="IPR024402">
    <property type="entry name" value="DUF2726"/>
</dbReference>
<dbReference type="STRING" id="646.BJD16_02165"/>
<dbReference type="GO" id="GO:0003677">
    <property type="term" value="F:DNA binding"/>
    <property type="evidence" value="ECO:0007669"/>
    <property type="project" value="InterPro"/>
</dbReference>
<dbReference type="RefSeq" id="WP_042022067.1">
    <property type="nucleotide sequence ID" value="NZ_CDBW01000032.1"/>
</dbReference>